<feature type="domain" description="PRD" evidence="1">
    <location>
        <begin position="1"/>
        <end position="60"/>
    </location>
</feature>
<name>A0A1I3YGX5_9LACT</name>
<dbReference type="PROSITE" id="PS51372">
    <property type="entry name" value="PRD_2"/>
    <property type="match status" value="1"/>
</dbReference>
<dbReference type="STRING" id="258723.GCA_900169305_00637"/>
<keyword evidence="3" id="KW-1185">Reference proteome</keyword>
<proteinExistence type="predicted"/>
<dbReference type="Pfam" id="PF00874">
    <property type="entry name" value="PRD"/>
    <property type="match status" value="1"/>
</dbReference>
<dbReference type="Gene3D" id="1.10.1790.10">
    <property type="entry name" value="PRD domain"/>
    <property type="match status" value="1"/>
</dbReference>
<dbReference type="InterPro" id="IPR036634">
    <property type="entry name" value="PRD_sf"/>
</dbReference>
<evidence type="ECO:0000313" key="3">
    <source>
        <dbReference type="Proteomes" id="UP000199589"/>
    </source>
</evidence>
<dbReference type="AlphaFoldDB" id="A0A1I3YGX5"/>
<dbReference type="SUPFAM" id="SSF63520">
    <property type="entry name" value="PTS-regulatory domain, PRD"/>
    <property type="match status" value="1"/>
</dbReference>
<dbReference type="EMBL" id="FOSJ01000022">
    <property type="protein sequence ID" value="SFK31118.1"/>
    <property type="molecule type" value="Genomic_DNA"/>
</dbReference>
<organism evidence="2 3">
    <name type="scientific">Marinilactibacillus piezotolerans</name>
    <dbReference type="NCBI Taxonomy" id="258723"/>
    <lineage>
        <taxon>Bacteria</taxon>
        <taxon>Bacillati</taxon>
        <taxon>Bacillota</taxon>
        <taxon>Bacilli</taxon>
        <taxon>Lactobacillales</taxon>
        <taxon>Carnobacteriaceae</taxon>
        <taxon>Marinilactibacillus</taxon>
    </lineage>
</organism>
<accession>A0A1I3YGX5</accession>
<evidence type="ECO:0000259" key="1">
    <source>
        <dbReference type="PROSITE" id="PS51372"/>
    </source>
</evidence>
<reference evidence="3" key="1">
    <citation type="submission" date="2016-10" db="EMBL/GenBank/DDBJ databases">
        <authorList>
            <person name="Varghese N."/>
            <person name="Submissions S."/>
        </authorList>
    </citation>
    <scope>NUCLEOTIDE SEQUENCE [LARGE SCALE GENOMIC DNA]</scope>
    <source>
        <strain evidence="3">DSM 16108</strain>
    </source>
</reference>
<protein>
    <submittedName>
        <fullName evidence="2">PRD domain-containing protein</fullName>
    </submittedName>
</protein>
<dbReference type="GO" id="GO:0006355">
    <property type="term" value="P:regulation of DNA-templated transcription"/>
    <property type="evidence" value="ECO:0007669"/>
    <property type="project" value="InterPro"/>
</dbReference>
<evidence type="ECO:0000313" key="2">
    <source>
        <dbReference type="EMBL" id="SFK31118.1"/>
    </source>
</evidence>
<sequence>MEEKDEELFEQISTLYPEAMNIVFKIKEYMQEVHHKPVPKDELTYLAVHINRQLKYSELNK</sequence>
<gene>
    <name evidence="2" type="ORF">SAMN04488569_102219</name>
</gene>
<dbReference type="Proteomes" id="UP000199589">
    <property type="component" value="Unassembled WGS sequence"/>
</dbReference>
<dbReference type="InterPro" id="IPR011608">
    <property type="entry name" value="PRD"/>
</dbReference>